<keyword evidence="4 7" id="KW-0645">Protease</keyword>
<feature type="domain" description="Peptidase S9A N-terminal" evidence="9">
    <location>
        <begin position="36"/>
        <end position="448"/>
    </location>
</feature>
<dbReference type="GO" id="GO:0004252">
    <property type="term" value="F:serine-type endopeptidase activity"/>
    <property type="evidence" value="ECO:0007669"/>
    <property type="project" value="UniProtKB-UniRule"/>
</dbReference>
<dbReference type="AlphaFoldDB" id="A0A0N5BE96"/>
<evidence type="ECO:0000256" key="5">
    <source>
        <dbReference type="ARBA" id="ARBA00022801"/>
    </source>
</evidence>
<comment type="similarity">
    <text evidence="2 7">Belongs to the peptidase S9A family.</text>
</comment>
<dbReference type="Pfam" id="PF00326">
    <property type="entry name" value="Peptidase_S9"/>
    <property type="match status" value="1"/>
</dbReference>
<organism evidence="10 11">
    <name type="scientific">Strongyloides papillosus</name>
    <name type="common">Intestinal threadworm</name>
    <dbReference type="NCBI Taxonomy" id="174720"/>
    <lineage>
        <taxon>Eukaryota</taxon>
        <taxon>Metazoa</taxon>
        <taxon>Ecdysozoa</taxon>
        <taxon>Nematoda</taxon>
        <taxon>Chromadorea</taxon>
        <taxon>Rhabditida</taxon>
        <taxon>Tylenchina</taxon>
        <taxon>Panagrolaimomorpha</taxon>
        <taxon>Strongyloidoidea</taxon>
        <taxon>Strongyloididae</taxon>
        <taxon>Strongyloides</taxon>
    </lineage>
</organism>
<keyword evidence="10" id="KW-1185">Reference proteome</keyword>
<protein>
    <recommendedName>
        <fullName evidence="3 7">Prolyl endopeptidase</fullName>
        <ecNumber evidence="7">3.4.21.-</ecNumber>
    </recommendedName>
</protein>
<dbReference type="InterPro" id="IPR051167">
    <property type="entry name" value="Prolyl_oligopep/macrocyclase"/>
</dbReference>
<dbReference type="Proteomes" id="UP000046392">
    <property type="component" value="Unplaced"/>
</dbReference>
<dbReference type="InterPro" id="IPR001375">
    <property type="entry name" value="Peptidase_S9_cat"/>
</dbReference>
<dbReference type="PANTHER" id="PTHR42881">
    <property type="entry name" value="PROLYL ENDOPEPTIDASE"/>
    <property type="match status" value="1"/>
</dbReference>
<name>A0A0N5BE96_STREA</name>
<dbReference type="InterPro" id="IPR029058">
    <property type="entry name" value="AB_hydrolase_fold"/>
</dbReference>
<dbReference type="EC" id="3.4.21.-" evidence="7"/>
<evidence type="ECO:0000256" key="2">
    <source>
        <dbReference type="ARBA" id="ARBA00005228"/>
    </source>
</evidence>
<dbReference type="SUPFAM" id="SSF53474">
    <property type="entry name" value="alpha/beta-Hydrolases"/>
    <property type="match status" value="1"/>
</dbReference>
<keyword evidence="5 7" id="KW-0378">Hydrolase</keyword>
<sequence length="747" mass="87537">MFMVTIPLFFEILCYDESSYFERYPSTIRINVSEYPIMRRNLSTVETIHGVNIDDPYRYLEDIYSQETLHFIKQINTMSDSVFKKSKYRNVMKEKLQEYMNFDKYGLYTKLGDYYYYYYTPKGKENYYLYRKKTLNSKGKLFFKYNQTHGNTSIYYNYEKFSEDGSIYAYGFTNESTQLTTINFKLSNGKILKDSLKDILYTDIAFIFNNNGVIYSTFSNITHLETEEYSYIIYKNHSLYYHKMSTPQSEDIIIADNPINNTFFMYGYVSADEKYLFANIYPQFDSKNTIYFYDLRNINNNRFNGKINMRPLIGNFDANYQIVDSNSEEAIILTDKDAPMRKIIKIKFYKSFLGEKSWKILIDEEKTRLIEDVTVVGKDYLILRCLENVRSILHIYNKHDGTLLQTIDMGLGNIEHISGNRRSNEFFLYFVNPIIPGIMYKGDLNKMKNNGKVKFKKLITELPNSLKIDDLSIKQIFYETKDGKNVSMFLLYKNNIKLNGNNPVLFEAYGGFNISYTPYYHASRTMFVKHFGGIWCLANVRGGNEFGDEWHKEGILSKKNNTFNDVIDGLNFLISNGYTRPSKLGIIGTSNGGMVMAVVSQRRPDLFGAAVIEAAPLDMIRFHLFTHGMTWRDDYGDPNVKEDFDNLLTYSPYYNLKMPSQPLQWPSTLLFTTFYDEIVVPIHTLKYTARLYEILQKGIDYQYNPIIATVIMNRSEHGEGTSYHNYIEDNVKIFSFLQQALNLTWIS</sequence>
<evidence type="ECO:0000259" key="8">
    <source>
        <dbReference type="Pfam" id="PF00326"/>
    </source>
</evidence>
<evidence type="ECO:0000256" key="6">
    <source>
        <dbReference type="ARBA" id="ARBA00022825"/>
    </source>
</evidence>
<dbReference type="GO" id="GO:0070012">
    <property type="term" value="F:oligopeptidase activity"/>
    <property type="evidence" value="ECO:0007669"/>
    <property type="project" value="TreeGrafter"/>
</dbReference>
<evidence type="ECO:0000313" key="11">
    <source>
        <dbReference type="WBParaSite" id="SPAL_0000431900.1"/>
    </source>
</evidence>
<dbReference type="Pfam" id="PF02897">
    <property type="entry name" value="Peptidase_S9_N"/>
    <property type="match status" value="1"/>
</dbReference>
<dbReference type="PANTHER" id="PTHR42881:SF2">
    <property type="entry name" value="PROLYL ENDOPEPTIDASE"/>
    <property type="match status" value="1"/>
</dbReference>
<dbReference type="GO" id="GO:0005829">
    <property type="term" value="C:cytosol"/>
    <property type="evidence" value="ECO:0007669"/>
    <property type="project" value="TreeGrafter"/>
</dbReference>
<keyword evidence="6 7" id="KW-0720">Serine protease</keyword>
<proteinExistence type="inferred from homology"/>
<dbReference type="InterPro" id="IPR002470">
    <property type="entry name" value="Peptidase_S9A"/>
</dbReference>
<dbReference type="InterPro" id="IPR023302">
    <property type="entry name" value="Pept_S9A_N"/>
</dbReference>
<evidence type="ECO:0000256" key="1">
    <source>
        <dbReference type="ARBA" id="ARBA00001070"/>
    </source>
</evidence>
<feature type="domain" description="Peptidase S9 prolyl oligopeptidase catalytic" evidence="8">
    <location>
        <begin position="523"/>
        <end position="742"/>
    </location>
</feature>
<dbReference type="WBParaSite" id="SPAL_0000431900.1">
    <property type="protein sequence ID" value="SPAL_0000431900.1"/>
    <property type="gene ID" value="SPAL_0000431900"/>
</dbReference>
<evidence type="ECO:0000256" key="3">
    <source>
        <dbReference type="ARBA" id="ARBA00016310"/>
    </source>
</evidence>
<evidence type="ECO:0000256" key="7">
    <source>
        <dbReference type="RuleBase" id="RU368024"/>
    </source>
</evidence>
<dbReference type="PRINTS" id="PR00862">
    <property type="entry name" value="PROLIGOPTASE"/>
</dbReference>
<accession>A0A0N5BE96</accession>
<reference evidence="11" key="1">
    <citation type="submission" date="2017-02" db="UniProtKB">
        <authorList>
            <consortium name="WormBaseParasite"/>
        </authorList>
    </citation>
    <scope>IDENTIFICATION</scope>
</reference>
<dbReference type="SUPFAM" id="SSF50993">
    <property type="entry name" value="Peptidase/esterase 'gauge' domain"/>
    <property type="match status" value="1"/>
</dbReference>
<evidence type="ECO:0000256" key="4">
    <source>
        <dbReference type="ARBA" id="ARBA00022670"/>
    </source>
</evidence>
<dbReference type="GO" id="GO:0006508">
    <property type="term" value="P:proteolysis"/>
    <property type="evidence" value="ECO:0007669"/>
    <property type="project" value="UniProtKB-KW"/>
</dbReference>
<evidence type="ECO:0000313" key="10">
    <source>
        <dbReference type="Proteomes" id="UP000046392"/>
    </source>
</evidence>
<comment type="catalytic activity">
    <reaction evidence="1">
        <text>Hydrolysis of Pro-|-Xaa &gt;&gt; Ala-|-Xaa in oligopeptides.</text>
        <dbReference type="EC" id="3.4.21.26"/>
    </reaction>
</comment>
<dbReference type="Gene3D" id="3.40.50.1820">
    <property type="entry name" value="alpha/beta hydrolase"/>
    <property type="match status" value="1"/>
</dbReference>
<dbReference type="Gene3D" id="2.130.10.120">
    <property type="entry name" value="Prolyl oligopeptidase, N-terminal domain"/>
    <property type="match status" value="1"/>
</dbReference>
<evidence type="ECO:0000259" key="9">
    <source>
        <dbReference type="Pfam" id="PF02897"/>
    </source>
</evidence>